<evidence type="ECO:0000313" key="2">
    <source>
        <dbReference type="Proteomes" id="UP001627154"/>
    </source>
</evidence>
<name>A0ABD2VWE0_9HYME</name>
<proteinExistence type="predicted"/>
<sequence length="262" mass="27893">MSASANGEESLVAHAATLSGTKLFGTARVVAISLLGERMVIRALIDPAVEGSFITEKVAQALSLSRTATPLAVNGFGGQTAVMAKSSVLLSLQSCTSPKLSIHVLAAVLTKVTSVLPKQLINGSQWSHLQGLELADPEYETPAPIDCLIGAEMWPDIIRAGLRRGPSGSPAAYKTVFGWVITGPTTKPTAHQSSLDAFTITLTSTDTLSSDLRKFWELEELTPVTGSASSRYMRRTLPIYTSAGRIRSLLRVTTLHCQARTT</sequence>
<reference evidence="1 2" key="1">
    <citation type="journal article" date="2024" name="bioRxiv">
        <title>A reference genome for Trichogramma kaykai: A tiny desert-dwelling parasitoid wasp with competing sex-ratio distorters.</title>
        <authorList>
            <person name="Culotta J."/>
            <person name="Lindsey A.R."/>
        </authorList>
    </citation>
    <scope>NUCLEOTIDE SEQUENCE [LARGE SCALE GENOMIC DNA]</scope>
    <source>
        <strain evidence="1 2">KSX58</strain>
    </source>
</reference>
<gene>
    <name evidence="1" type="ORF">TKK_019472</name>
</gene>
<dbReference type="Proteomes" id="UP001627154">
    <property type="component" value="Unassembled WGS sequence"/>
</dbReference>
<keyword evidence="2" id="KW-1185">Reference proteome</keyword>
<accession>A0ABD2VWE0</accession>
<evidence type="ECO:0000313" key="1">
    <source>
        <dbReference type="EMBL" id="KAL3384825.1"/>
    </source>
</evidence>
<dbReference type="AlphaFoldDB" id="A0ABD2VWE0"/>
<dbReference type="PANTHER" id="PTHR47331">
    <property type="entry name" value="PHD-TYPE DOMAIN-CONTAINING PROTEIN"/>
    <property type="match status" value="1"/>
</dbReference>
<evidence type="ECO:0008006" key="3">
    <source>
        <dbReference type="Google" id="ProtNLM"/>
    </source>
</evidence>
<dbReference type="EMBL" id="JBJJXI010000167">
    <property type="protein sequence ID" value="KAL3384825.1"/>
    <property type="molecule type" value="Genomic_DNA"/>
</dbReference>
<dbReference type="PANTHER" id="PTHR47331:SF1">
    <property type="entry name" value="GAG-LIKE PROTEIN"/>
    <property type="match status" value="1"/>
</dbReference>
<organism evidence="1 2">
    <name type="scientific">Trichogramma kaykai</name>
    <dbReference type="NCBI Taxonomy" id="54128"/>
    <lineage>
        <taxon>Eukaryota</taxon>
        <taxon>Metazoa</taxon>
        <taxon>Ecdysozoa</taxon>
        <taxon>Arthropoda</taxon>
        <taxon>Hexapoda</taxon>
        <taxon>Insecta</taxon>
        <taxon>Pterygota</taxon>
        <taxon>Neoptera</taxon>
        <taxon>Endopterygota</taxon>
        <taxon>Hymenoptera</taxon>
        <taxon>Apocrita</taxon>
        <taxon>Proctotrupomorpha</taxon>
        <taxon>Chalcidoidea</taxon>
        <taxon>Trichogrammatidae</taxon>
        <taxon>Trichogramma</taxon>
    </lineage>
</organism>
<comment type="caution">
    <text evidence="1">The sequence shown here is derived from an EMBL/GenBank/DDBJ whole genome shotgun (WGS) entry which is preliminary data.</text>
</comment>
<protein>
    <recommendedName>
        <fullName evidence="3">Peptidase aspartic putative domain-containing protein</fullName>
    </recommendedName>
</protein>